<dbReference type="EMBL" id="MU003525">
    <property type="protein sequence ID" value="KAF2466262.1"/>
    <property type="molecule type" value="Genomic_DNA"/>
</dbReference>
<comment type="caution">
    <text evidence="1">The sequence shown here is derived from an EMBL/GenBank/DDBJ whole genome shotgun (WGS) entry which is preliminary data.</text>
</comment>
<organism evidence="1 2">
    <name type="scientific">Lindgomyces ingoldianus</name>
    <dbReference type="NCBI Taxonomy" id="673940"/>
    <lineage>
        <taxon>Eukaryota</taxon>
        <taxon>Fungi</taxon>
        <taxon>Dikarya</taxon>
        <taxon>Ascomycota</taxon>
        <taxon>Pezizomycotina</taxon>
        <taxon>Dothideomycetes</taxon>
        <taxon>Pleosporomycetidae</taxon>
        <taxon>Pleosporales</taxon>
        <taxon>Lindgomycetaceae</taxon>
        <taxon>Lindgomyces</taxon>
    </lineage>
</organism>
<reference evidence="1" key="1">
    <citation type="journal article" date="2020" name="Stud. Mycol.">
        <title>101 Dothideomycetes genomes: a test case for predicting lifestyles and emergence of pathogens.</title>
        <authorList>
            <person name="Haridas S."/>
            <person name="Albert R."/>
            <person name="Binder M."/>
            <person name="Bloem J."/>
            <person name="Labutti K."/>
            <person name="Salamov A."/>
            <person name="Andreopoulos B."/>
            <person name="Baker S."/>
            <person name="Barry K."/>
            <person name="Bills G."/>
            <person name="Bluhm B."/>
            <person name="Cannon C."/>
            <person name="Castanera R."/>
            <person name="Culley D."/>
            <person name="Daum C."/>
            <person name="Ezra D."/>
            <person name="Gonzalez J."/>
            <person name="Henrissat B."/>
            <person name="Kuo A."/>
            <person name="Liang C."/>
            <person name="Lipzen A."/>
            <person name="Lutzoni F."/>
            <person name="Magnuson J."/>
            <person name="Mondo S."/>
            <person name="Nolan M."/>
            <person name="Ohm R."/>
            <person name="Pangilinan J."/>
            <person name="Park H.-J."/>
            <person name="Ramirez L."/>
            <person name="Alfaro M."/>
            <person name="Sun H."/>
            <person name="Tritt A."/>
            <person name="Yoshinaga Y."/>
            <person name="Zwiers L.-H."/>
            <person name="Turgeon B."/>
            <person name="Goodwin S."/>
            <person name="Spatafora J."/>
            <person name="Crous P."/>
            <person name="Grigoriev I."/>
        </authorList>
    </citation>
    <scope>NUCLEOTIDE SEQUENCE</scope>
    <source>
        <strain evidence="1">ATCC 200398</strain>
    </source>
</reference>
<evidence type="ECO:0000313" key="1">
    <source>
        <dbReference type="EMBL" id="KAF2466262.1"/>
    </source>
</evidence>
<accession>A0ACB6QHA6</accession>
<gene>
    <name evidence="1" type="ORF">BDR25DRAFT_359630</name>
</gene>
<protein>
    <submittedName>
        <fullName evidence="1">Uncharacterized protein</fullName>
    </submittedName>
</protein>
<keyword evidence="2" id="KW-1185">Reference proteome</keyword>
<name>A0ACB6QHA6_9PLEO</name>
<sequence>MKVNMTYKRLACELPGQEAPATLLDSLNFARKMSKIAFKIPLSIDDPVYATSKFRSFILMLNDIVPPSSADTIQTYLSPNTVSLRTISGDYDALSSPCLRIGLLTRFSLKICERTKRVLAAQWMTLSLADLDMETLDRLIEVKATVEKNCLFFWSAVPVFGCSSDMPSARLRCGGEKCSSENLLRSKEERFQIPRSLLRPISEGRLHKPKPANFTQGFQRAVLRTNVPSL</sequence>
<evidence type="ECO:0000313" key="2">
    <source>
        <dbReference type="Proteomes" id="UP000799755"/>
    </source>
</evidence>
<dbReference type="Proteomes" id="UP000799755">
    <property type="component" value="Unassembled WGS sequence"/>
</dbReference>
<proteinExistence type="predicted"/>